<evidence type="ECO:0000313" key="3">
    <source>
        <dbReference type="Proteomes" id="UP000327157"/>
    </source>
</evidence>
<dbReference type="AlphaFoldDB" id="A0A5N5I6H0"/>
<evidence type="ECO:0000256" key="1">
    <source>
        <dbReference type="SAM" id="MobiDB-lite"/>
    </source>
</evidence>
<comment type="caution">
    <text evidence="2">The sequence shown here is derived from an EMBL/GenBank/DDBJ whole genome shotgun (WGS) entry which is preliminary data.</text>
</comment>
<protein>
    <submittedName>
        <fullName evidence="2">Uncharacterized protein</fullName>
    </submittedName>
</protein>
<reference evidence="2 3" key="1">
    <citation type="submission" date="2019-09" db="EMBL/GenBank/DDBJ databases">
        <authorList>
            <person name="Ou C."/>
        </authorList>
    </citation>
    <scope>NUCLEOTIDE SEQUENCE [LARGE SCALE GENOMIC DNA]</scope>
    <source>
        <strain evidence="2">S2</strain>
        <tissue evidence="2">Leaf</tissue>
    </source>
</reference>
<dbReference type="Proteomes" id="UP000327157">
    <property type="component" value="Unassembled WGS sequence"/>
</dbReference>
<feature type="region of interest" description="Disordered" evidence="1">
    <location>
        <begin position="87"/>
        <end position="110"/>
    </location>
</feature>
<dbReference type="EMBL" id="SMOL01000094">
    <property type="protein sequence ID" value="KAB2634131.1"/>
    <property type="molecule type" value="Genomic_DNA"/>
</dbReference>
<dbReference type="OrthoDB" id="1814181at2759"/>
<organism evidence="2 3">
    <name type="scientific">Pyrus ussuriensis x Pyrus communis</name>
    <dbReference type="NCBI Taxonomy" id="2448454"/>
    <lineage>
        <taxon>Eukaryota</taxon>
        <taxon>Viridiplantae</taxon>
        <taxon>Streptophyta</taxon>
        <taxon>Embryophyta</taxon>
        <taxon>Tracheophyta</taxon>
        <taxon>Spermatophyta</taxon>
        <taxon>Magnoliopsida</taxon>
        <taxon>eudicotyledons</taxon>
        <taxon>Gunneridae</taxon>
        <taxon>Pentapetalae</taxon>
        <taxon>rosids</taxon>
        <taxon>fabids</taxon>
        <taxon>Rosales</taxon>
        <taxon>Rosaceae</taxon>
        <taxon>Amygdaloideae</taxon>
        <taxon>Maleae</taxon>
        <taxon>Pyrus</taxon>
    </lineage>
</organism>
<keyword evidence="3" id="KW-1185">Reference proteome</keyword>
<name>A0A5N5I6H0_9ROSA</name>
<evidence type="ECO:0000313" key="2">
    <source>
        <dbReference type="EMBL" id="KAB2634131.1"/>
    </source>
</evidence>
<accession>A0A5N5I6H0</accession>
<proteinExistence type="predicted"/>
<sequence>MLLRRSFDFLFSRLGWEVGLFMAIILALFDAESPAIGNMMAPSGASGASNSGNWRQYLNFSSENEGDSAPEPSTARAPVREAIGRDLDQAGPSGAQQLPDSPANPAPEAPPVLFQQTIQVNNQIFTIPLEQTEINETIHRLPKEELKGIIGEDSIRHPINEFTAQQQANLMDLAILHFKLKKNLISEMKSLYPEHEWDFVPLIREKFFFGRQRDREYSCETLSKMLSDLQSKNKSASCAQKFRFEILNWNWKD</sequence>
<gene>
    <name evidence="2" type="ORF">D8674_042626</name>
</gene>
<reference evidence="2 3" key="2">
    <citation type="submission" date="2019-11" db="EMBL/GenBank/DDBJ databases">
        <title>A de novo genome assembly of a pear dwarfing rootstock.</title>
        <authorList>
            <person name="Wang F."/>
            <person name="Wang J."/>
            <person name="Li S."/>
            <person name="Zhang Y."/>
            <person name="Fang M."/>
            <person name="Ma L."/>
            <person name="Zhao Y."/>
            <person name="Jiang S."/>
        </authorList>
    </citation>
    <scope>NUCLEOTIDE SEQUENCE [LARGE SCALE GENOMIC DNA]</scope>
    <source>
        <strain evidence="2">S2</strain>
        <tissue evidence="2">Leaf</tissue>
    </source>
</reference>